<evidence type="ECO:0000313" key="2">
    <source>
        <dbReference type="Proteomes" id="UP000249829"/>
    </source>
</evidence>
<accession>A0A2V5H695</accession>
<proteinExistence type="predicted"/>
<sequence>MIESCEAKIQLARPTPSIRKFARSHSLSPSLSPSVCPSVPPASFSPSVPSFYPRPYLFAIPGSYYLLPSVRFACPVAGPPIHVTNLERSLFPPPKVSAARGINNRQRLQATPVDLPLFSFLLFSFDPIRFD</sequence>
<dbReference type="Proteomes" id="UP000249829">
    <property type="component" value="Unassembled WGS sequence"/>
</dbReference>
<gene>
    <name evidence="1" type="ORF">BO99DRAFT_227085</name>
</gene>
<protein>
    <submittedName>
        <fullName evidence="1">Uncharacterized protein</fullName>
    </submittedName>
</protein>
<name>A0A2V5H695_ASPV1</name>
<reference evidence="1 2" key="1">
    <citation type="submission" date="2018-02" db="EMBL/GenBank/DDBJ databases">
        <title>The genomes of Aspergillus section Nigri reveals drivers in fungal speciation.</title>
        <authorList>
            <consortium name="DOE Joint Genome Institute"/>
            <person name="Vesth T.C."/>
            <person name="Nybo J."/>
            <person name="Theobald S."/>
            <person name="Brandl J."/>
            <person name="Frisvad J.C."/>
            <person name="Nielsen K.F."/>
            <person name="Lyhne E.K."/>
            <person name="Kogle M.E."/>
            <person name="Kuo A."/>
            <person name="Riley R."/>
            <person name="Clum A."/>
            <person name="Nolan M."/>
            <person name="Lipzen A."/>
            <person name="Salamov A."/>
            <person name="Henrissat B."/>
            <person name="Wiebenga A."/>
            <person name="De vries R.P."/>
            <person name="Grigoriev I.V."/>
            <person name="Mortensen U.H."/>
            <person name="Andersen M.R."/>
            <person name="Baker S.E."/>
        </authorList>
    </citation>
    <scope>NUCLEOTIDE SEQUENCE [LARGE SCALE GENOMIC DNA]</scope>
    <source>
        <strain evidence="1 2">CBS 115571</strain>
    </source>
</reference>
<keyword evidence="2" id="KW-1185">Reference proteome</keyword>
<dbReference type="AlphaFoldDB" id="A0A2V5H695"/>
<dbReference type="EMBL" id="KZ825170">
    <property type="protein sequence ID" value="PYI16403.1"/>
    <property type="molecule type" value="Genomic_DNA"/>
</dbReference>
<evidence type="ECO:0000313" key="1">
    <source>
        <dbReference type="EMBL" id="PYI16403.1"/>
    </source>
</evidence>
<organism evidence="1 2">
    <name type="scientific">Aspergillus violaceofuscus (strain CBS 115571)</name>
    <dbReference type="NCBI Taxonomy" id="1450538"/>
    <lineage>
        <taxon>Eukaryota</taxon>
        <taxon>Fungi</taxon>
        <taxon>Dikarya</taxon>
        <taxon>Ascomycota</taxon>
        <taxon>Pezizomycotina</taxon>
        <taxon>Eurotiomycetes</taxon>
        <taxon>Eurotiomycetidae</taxon>
        <taxon>Eurotiales</taxon>
        <taxon>Aspergillaceae</taxon>
        <taxon>Aspergillus</taxon>
    </lineage>
</organism>